<sequence length="169" mass="18278">MPILPPRRVQGSQGSQGSRRRTYEIRLDCGTVQSGSGELVRLGGVKFHSGKTGEFFIRQSGSDRKFRWIQPEATRPICHMHINFEATFVGGGPGADVTVYLSRISALTGNTQTPVSADYLKLPTLCWRLAIAADLSFGRCKLACLEFEALALFGLEGAGKADTKIESGG</sequence>
<comment type="caution">
    <text evidence="2">The sequence shown here is derived from an EMBL/GenBank/DDBJ whole genome shotgun (WGS) entry which is preliminary data.</text>
</comment>
<reference evidence="2 3" key="1">
    <citation type="journal article" date="2024" name="J Genomics">
        <title>Draft genome sequencing and assembly of Favolaschia claudopus CIRM-BRFM 2984 isolated from oak limbs.</title>
        <authorList>
            <person name="Navarro D."/>
            <person name="Drula E."/>
            <person name="Chaduli D."/>
            <person name="Cazenave R."/>
            <person name="Ahrendt S."/>
            <person name="Wang J."/>
            <person name="Lipzen A."/>
            <person name="Daum C."/>
            <person name="Barry K."/>
            <person name="Grigoriev I.V."/>
            <person name="Favel A."/>
            <person name="Rosso M.N."/>
            <person name="Martin F."/>
        </authorList>
    </citation>
    <scope>NUCLEOTIDE SEQUENCE [LARGE SCALE GENOMIC DNA]</scope>
    <source>
        <strain evidence="2 3">CIRM-BRFM 2984</strain>
    </source>
</reference>
<organism evidence="2 3">
    <name type="scientific">Favolaschia claudopus</name>
    <dbReference type="NCBI Taxonomy" id="2862362"/>
    <lineage>
        <taxon>Eukaryota</taxon>
        <taxon>Fungi</taxon>
        <taxon>Dikarya</taxon>
        <taxon>Basidiomycota</taxon>
        <taxon>Agaricomycotina</taxon>
        <taxon>Agaricomycetes</taxon>
        <taxon>Agaricomycetidae</taxon>
        <taxon>Agaricales</taxon>
        <taxon>Marasmiineae</taxon>
        <taxon>Mycenaceae</taxon>
        <taxon>Favolaschia</taxon>
    </lineage>
</organism>
<protein>
    <submittedName>
        <fullName evidence="2">Uncharacterized protein</fullName>
    </submittedName>
</protein>
<evidence type="ECO:0000256" key="1">
    <source>
        <dbReference type="SAM" id="MobiDB-lite"/>
    </source>
</evidence>
<evidence type="ECO:0000313" key="2">
    <source>
        <dbReference type="EMBL" id="KAK7008417.1"/>
    </source>
</evidence>
<dbReference type="EMBL" id="JAWWNJ010000067">
    <property type="protein sequence ID" value="KAK7008417.1"/>
    <property type="molecule type" value="Genomic_DNA"/>
</dbReference>
<name>A0AAW0AHP3_9AGAR</name>
<feature type="region of interest" description="Disordered" evidence="1">
    <location>
        <begin position="1"/>
        <end position="20"/>
    </location>
</feature>
<keyword evidence="3" id="KW-1185">Reference proteome</keyword>
<dbReference type="Proteomes" id="UP001362999">
    <property type="component" value="Unassembled WGS sequence"/>
</dbReference>
<dbReference type="AlphaFoldDB" id="A0AAW0AHP3"/>
<accession>A0AAW0AHP3</accession>
<proteinExistence type="predicted"/>
<evidence type="ECO:0000313" key="3">
    <source>
        <dbReference type="Proteomes" id="UP001362999"/>
    </source>
</evidence>
<gene>
    <name evidence="2" type="ORF">R3P38DRAFT_2791317</name>
</gene>